<dbReference type="InterPro" id="IPR015421">
    <property type="entry name" value="PyrdxlP-dep_Trfase_major"/>
</dbReference>
<dbReference type="PANTHER" id="PTHR32328">
    <property type="entry name" value="L-SERYL-TRNA(SEC) SELENIUM TRANSFERASE"/>
    <property type="match status" value="1"/>
</dbReference>
<feature type="domain" description="Aminotransferase class V" evidence="3">
    <location>
        <begin position="171"/>
        <end position="352"/>
    </location>
</feature>
<dbReference type="GO" id="GO:0008483">
    <property type="term" value="F:transaminase activity"/>
    <property type="evidence" value="ECO:0007669"/>
    <property type="project" value="UniProtKB-KW"/>
</dbReference>
<dbReference type="AlphaFoldDB" id="A0A7D5L9D3"/>
<name>A0A7D5L9D3_9EURY</name>
<dbReference type="Gene3D" id="3.40.640.10">
    <property type="entry name" value="Type I PLP-dependent aspartate aminotransferase-like (Major domain)"/>
    <property type="match status" value="1"/>
</dbReference>
<dbReference type="EMBL" id="CP058579">
    <property type="protein sequence ID" value="QLG61050.1"/>
    <property type="molecule type" value="Genomic_DNA"/>
</dbReference>
<protein>
    <submittedName>
        <fullName evidence="4">Aminotransferase class V-fold PLP-dependent enzyme</fullName>
    </submittedName>
</protein>
<dbReference type="OrthoDB" id="201572at2157"/>
<gene>
    <name evidence="4" type="ORF">HUG12_04570</name>
</gene>
<keyword evidence="4" id="KW-0032">Aminotransferase</keyword>
<sequence>MSSQSTVYDELGVPTVINCAGEQTRISGTLMRPEAADAMRRAANAYVHLGDLQSRAGELITEATGAEAGYVTNGAASALTLGTAACIADNDYEVMNTLPRTDDVPDEVVIPCAHRNEYEVAYRVAGARLVSAGMNDLGNGLESVEPWEVAAAITDSTAAVTYVDRPHNQLSLQSVIDVAHERDVPVIVDAAAELPPTENLRRYIDVGADLVAFSGGKAVRGPQTTGILAGRAELVQSVALQHLPSGTHEDLWDPPRSLIDPDSVPGMPRHGIGRPMKVGKEELVGLIRALELFLEEDESEVLREWNERASFLMKKLREIDGLVVSVCNEDEPDTVTVLHVGLESTEELDIETLIRRLRAENPRIFVGEQTLNQGVFRIVPKTLTTDEARHVVDRIRAHVIDFEG</sequence>
<dbReference type="InterPro" id="IPR000192">
    <property type="entry name" value="Aminotrans_V_dom"/>
</dbReference>
<keyword evidence="5" id="KW-1185">Reference proteome</keyword>
<organism evidence="4 5">
    <name type="scientific">Halorarum salinum</name>
    <dbReference type="NCBI Taxonomy" id="2743089"/>
    <lineage>
        <taxon>Archaea</taxon>
        <taxon>Methanobacteriati</taxon>
        <taxon>Methanobacteriota</taxon>
        <taxon>Stenosarchaea group</taxon>
        <taxon>Halobacteria</taxon>
        <taxon>Halobacteriales</taxon>
        <taxon>Haloferacaceae</taxon>
        <taxon>Halorarum</taxon>
    </lineage>
</organism>
<keyword evidence="2" id="KW-0663">Pyridoxal phosphate</keyword>
<accession>A0A7D5L9D3</accession>
<dbReference type="RefSeq" id="WP_179267634.1">
    <property type="nucleotide sequence ID" value="NZ_CP058579.1"/>
</dbReference>
<reference evidence="4 5" key="1">
    <citation type="submission" date="2020-06" db="EMBL/GenBank/DDBJ databases">
        <title>NJ-3-1, isolated from saline soil.</title>
        <authorList>
            <person name="Cui H.L."/>
            <person name="Shi X."/>
        </authorList>
    </citation>
    <scope>NUCLEOTIDE SEQUENCE [LARGE SCALE GENOMIC DNA]</scope>
    <source>
        <strain evidence="4 5">NJ-3-1</strain>
    </source>
</reference>
<evidence type="ECO:0000256" key="2">
    <source>
        <dbReference type="ARBA" id="ARBA00022898"/>
    </source>
</evidence>
<dbReference type="GeneID" id="56036707"/>
<dbReference type="InterPro" id="IPR015424">
    <property type="entry name" value="PyrdxlP-dep_Trfase"/>
</dbReference>
<dbReference type="Pfam" id="PF00266">
    <property type="entry name" value="Aminotran_5"/>
    <property type="match status" value="1"/>
</dbReference>
<dbReference type="KEGG" id="halu:HUG12_04570"/>
<dbReference type="SUPFAM" id="SSF53383">
    <property type="entry name" value="PLP-dependent transferases"/>
    <property type="match status" value="1"/>
</dbReference>
<dbReference type="Proteomes" id="UP000509626">
    <property type="component" value="Chromosome"/>
</dbReference>
<keyword evidence="4" id="KW-0808">Transferase</keyword>
<comment type="cofactor">
    <cofactor evidence="1">
        <name>pyridoxal 5'-phosphate</name>
        <dbReference type="ChEBI" id="CHEBI:597326"/>
    </cofactor>
</comment>
<proteinExistence type="predicted"/>
<dbReference type="GO" id="GO:0004125">
    <property type="term" value="F:L-seryl-tRNA(Sec) selenium transferase activity"/>
    <property type="evidence" value="ECO:0007669"/>
    <property type="project" value="TreeGrafter"/>
</dbReference>
<evidence type="ECO:0000259" key="3">
    <source>
        <dbReference type="Pfam" id="PF00266"/>
    </source>
</evidence>
<dbReference type="PANTHER" id="PTHR32328:SF0">
    <property type="entry name" value="L-SERYL-TRNA(SEC) SELENIUM TRANSFERASE"/>
    <property type="match status" value="1"/>
</dbReference>
<evidence type="ECO:0000313" key="5">
    <source>
        <dbReference type="Proteomes" id="UP000509626"/>
    </source>
</evidence>
<evidence type="ECO:0000256" key="1">
    <source>
        <dbReference type="ARBA" id="ARBA00001933"/>
    </source>
</evidence>
<evidence type="ECO:0000313" key="4">
    <source>
        <dbReference type="EMBL" id="QLG61050.1"/>
    </source>
</evidence>